<proteinExistence type="predicted"/>
<feature type="compositionally biased region" description="Basic residues" evidence="1">
    <location>
        <begin position="1"/>
        <end position="18"/>
    </location>
</feature>
<reference evidence="2 3" key="1">
    <citation type="submission" date="2019-05" db="EMBL/GenBank/DDBJ databases">
        <title>Another draft genome of Portunus trituberculatus and its Hox gene families provides insights of decapod evolution.</title>
        <authorList>
            <person name="Jeong J.-H."/>
            <person name="Song I."/>
            <person name="Kim S."/>
            <person name="Choi T."/>
            <person name="Kim D."/>
            <person name="Ryu S."/>
            <person name="Kim W."/>
        </authorList>
    </citation>
    <scope>NUCLEOTIDE SEQUENCE [LARGE SCALE GENOMIC DNA]</scope>
    <source>
        <tissue evidence="2">Muscle</tissue>
    </source>
</reference>
<protein>
    <submittedName>
        <fullName evidence="2">Uncharacterized protein</fullName>
    </submittedName>
</protein>
<name>A0A5B7FZ71_PORTR</name>
<organism evidence="2 3">
    <name type="scientific">Portunus trituberculatus</name>
    <name type="common">Swimming crab</name>
    <name type="synonym">Neptunus trituberculatus</name>
    <dbReference type="NCBI Taxonomy" id="210409"/>
    <lineage>
        <taxon>Eukaryota</taxon>
        <taxon>Metazoa</taxon>
        <taxon>Ecdysozoa</taxon>
        <taxon>Arthropoda</taxon>
        <taxon>Crustacea</taxon>
        <taxon>Multicrustacea</taxon>
        <taxon>Malacostraca</taxon>
        <taxon>Eumalacostraca</taxon>
        <taxon>Eucarida</taxon>
        <taxon>Decapoda</taxon>
        <taxon>Pleocyemata</taxon>
        <taxon>Brachyura</taxon>
        <taxon>Eubrachyura</taxon>
        <taxon>Portunoidea</taxon>
        <taxon>Portunidae</taxon>
        <taxon>Portuninae</taxon>
        <taxon>Portunus</taxon>
    </lineage>
</organism>
<evidence type="ECO:0000313" key="2">
    <source>
        <dbReference type="EMBL" id="MPC49504.1"/>
    </source>
</evidence>
<dbReference type="Proteomes" id="UP000324222">
    <property type="component" value="Unassembled WGS sequence"/>
</dbReference>
<comment type="caution">
    <text evidence="2">The sequence shown here is derived from an EMBL/GenBank/DDBJ whole genome shotgun (WGS) entry which is preliminary data.</text>
</comment>
<evidence type="ECO:0000256" key="1">
    <source>
        <dbReference type="SAM" id="MobiDB-lite"/>
    </source>
</evidence>
<gene>
    <name evidence="2" type="ORF">E2C01_043307</name>
</gene>
<feature type="region of interest" description="Disordered" evidence="1">
    <location>
        <begin position="1"/>
        <end position="21"/>
    </location>
</feature>
<dbReference type="EMBL" id="VSRR010008914">
    <property type="protein sequence ID" value="MPC49504.1"/>
    <property type="molecule type" value="Genomic_DNA"/>
</dbReference>
<accession>A0A5B7FZ71</accession>
<sequence length="60" mass="6573">MKKKKIKKKRKKKKKKEKKANPTPCLAVLALSSHLNALDTKRGGCGGALLASCCPNFLHL</sequence>
<evidence type="ECO:0000313" key="3">
    <source>
        <dbReference type="Proteomes" id="UP000324222"/>
    </source>
</evidence>
<dbReference type="AlphaFoldDB" id="A0A5B7FZ71"/>
<keyword evidence="3" id="KW-1185">Reference proteome</keyword>